<comment type="similarity">
    <text evidence="4">Belongs to the ABC transporter superfamily. Macrolide exporter (TC 3.A.1.122) family.</text>
</comment>
<evidence type="ECO:0000259" key="5">
    <source>
        <dbReference type="PROSITE" id="PS50893"/>
    </source>
</evidence>
<dbReference type="KEGG" id="puv:PUV_24420"/>
<evidence type="ECO:0000256" key="4">
    <source>
        <dbReference type="ARBA" id="ARBA00038388"/>
    </source>
</evidence>
<dbReference type="InterPro" id="IPR003439">
    <property type="entry name" value="ABC_transporter-like_ATP-bd"/>
</dbReference>
<keyword evidence="1" id="KW-0813">Transport</keyword>
<dbReference type="PANTHER" id="PTHR42798">
    <property type="entry name" value="LIPOPROTEIN-RELEASING SYSTEM ATP-BINDING PROTEIN LOLD"/>
    <property type="match status" value="1"/>
</dbReference>
<sequence length="225" mass="24955">MTKPFAILKEIEKKFVMGDTEIHALKNVSLELHIGTLTAIMGPSGSGKSTLMNILGCLDPPTKGEYFLMDQNVAHLSDITLSTIRATQIGFVFQSFNLISQLSVYDNVALPFLYQPHPKEVKERVLYAIDKVGLSHRLTHRPNQLSGGEMQRTAIARAFAINPTFILADEPTGNLDTETGNSILTLFEDLNQQGVTILIITHDPSVSTHCQRTIKMRDGQIIHDQ</sequence>
<dbReference type="FunFam" id="3.40.50.300:FF:000032">
    <property type="entry name" value="Export ABC transporter ATP-binding protein"/>
    <property type="match status" value="1"/>
</dbReference>
<accession>F8L262</accession>
<dbReference type="Pfam" id="PF00005">
    <property type="entry name" value="ABC_tran"/>
    <property type="match status" value="1"/>
</dbReference>
<proteinExistence type="inferred from homology"/>
<keyword evidence="7" id="KW-1185">Reference proteome</keyword>
<dbReference type="PROSITE" id="PS50893">
    <property type="entry name" value="ABC_TRANSPORTER_2"/>
    <property type="match status" value="1"/>
</dbReference>
<keyword evidence="2" id="KW-0547">Nucleotide-binding</keyword>
<keyword evidence="3 6" id="KW-0067">ATP-binding</keyword>
<dbReference type="GO" id="GO:0016887">
    <property type="term" value="F:ATP hydrolysis activity"/>
    <property type="evidence" value="ECO:0007669"/>
    <property type="project" value="InterPro"/>
</dbReference>
<protein>
    <submittedName>
        <fullName evidence="6">Uncharacterized ABC transporter ATP-binding protein YvrO</fullName>
        <ecNumber evidence="6">3.6.3.-</ecNumber>
    </submittedName>
</protein>
<dbReference type="SUPFAM" id="SSF52540">
    <property type="entry name" value="P-loop containing nucleoside triphosphate hydrolases"/>
    <property type="match status" value="1"/>
</dbReference>
<reference evidence="6 7" key="2">
    <citation type="journal article" date="2011" name="Mol. Biol. Evol.">
        <title>Unity in variety--the pan-genome of the Chlamydiae.</title>
        <authorList>
            <person name="Collingro A."/>
            <person name="Tischler P."/>
            <person name="Weinmaier T."/>
            <person name="Penz T."/>
            <person name="Heinz E."/>
            <person name="Brunham R.C."/>
            <person name="Read T.D."/>
            <person name="Bavoil P.M."/>
            <person name="Sachse K."/>
            <person name="Kahane S."/>
            <person name="Friedman M.G."/>
            <person name="Rattei T."/>
            <person name="Myers G.S."/>
            <person name="Horn M."/>
        </authorList>
    </citation>
    <scope>NUCLEOTIDE SEQUENCE [LARGE SCALE GENOMIC DNA]</scope>
    <source>
        <strain evidence="7">UV7</strain>
    </source>
</reference>
<dbReference type="GO" id="GO:0005524">
    <property type="term" value="F:ATP binding"/>
    <property type="evidence" value="ECO:0007669"/>
    <property type="project" value="UniProtKB-KW"/>
</dbReference>
<dbReference type="SMART" id="SM00382">
    <property type="entry name" value="AAA"/>
    <property type="match status" value="1"/>
</dbReference>
<evidence type="ECO:0000256" key="2">
    <source>
        <dbReference type="ARBA" id="ARBA00022741"/>
    </source>
</evidence>
<dbReference type="CDD" id="cd03255">
    <property type="entry name" value="ABC_MJ0796_LolCDE_FtsE"/>
    <property type="match status" value="1"/>
</dbReference>
<dbReference type="GO" id="GO:0022857">
    <property type="term" value="F:transmembrane transporter activity"/>
    <property type="evidence" value="ECO:0007669"/>
    <property type="project" value="UniProtKB-ARBA"/>
</dbReference>
<dbReference type="OrthoDB" id="9810992at2"/>
<dbReference type="STRING" id="765952.PUV_24420"/>
<name>F8L262_PARAV</name>
<evidence type="ECO:0000256" key="1">
    <source>
        <dbReference type="ARBA" id="ARBA00022448"/>
    </source>
</evidence>
<evidence type="ECO:0000313" key="6">
    <source>
        <dbReference type="EMBL" id="CCB87392.1"/>
    </source>
</evidence>
<reference key="1">
    <citation type="journal article" date="2011" name="Mol. Biol. Evol.">
        <title>Unity in variety -- the pan-genome of the Chlamydiae.</title>
        <authorList>
            <person name="Collingro A."/>
            <person name="Tischler P."/>
            <person name="Weinmaier T."/>
            <person name="Penz T."/>
            <person name="Heinz E."/>
            <person name="Brunham R.C."/>
            <person name="Read T.D."/>
            <person name="Bavoil P.M."/>
            <person name="Sachse K."/>
            <person name="Kahane S."/>
            <person name="Friedman M.G."/>
            <person name="Rattei T."/>
            <person name="Myers G.S.A."/>
            <person name="Horn M."/>
        </authorList>
    </citation>
    <scope>NUCLEOTIDE SEQUENCE</scope>
    <source>
        <strain>UV7</strain>
    </source>
</reference>
<dbReference type="Gene3D" id="3.40.50.300">
    <property type="entry name" value="P-loop containing nucleotide triphosphate hydrolases"/>
    <property type="match status" value="1"/>
</dbReference>
<feature type="domain" description="ABC transporter" evidence="5">
    <location>
        <begin position="6"/>
        <end position="225"/>
    </location>
</feature>
<dbReference type="InterPro" id="IPR017911">
    <property type="entry name" value="MacB-like_ATP-bd"/>
</dbReference>
<dbReference type="PANTHER" id="PTHR42798:SF6">
    <property type="entry name" value="CELL DIVISION ATP-BINDING PROTEIN FTSE"/>
    <property type="match status" value="1"/>
</dbReference>
<dbReference type="RefSeq" id="WP_013925566.1">
    <property type="nucleotide sequence ID" value="NC_015702.1"/>
</dbReference>
<organism evidence="6 7">
    <name type="scientific">Parachlamydia acanthamoebae (strain UV7)</name>
    <dbReference type="NCBI Taxonomy" id="765952"/>
    <lineage>
        <taxon>Bacteria</taxon>
        <taxon>Pseudomonadati</taxon>
        <taxon>Chlamydiota</taxon>
        <taxon>Chlamydiia</taxon>
        <taxon>Parachlamydiales</taxon>
        <taxon>Parachlamydiaceae</taxon>
        <taxon>Parachlamydia</taxon>
    </lineage>
</organism>
<evidence type="ECO:0000313" key="7">
    <source>
        <dbReference type="Proteomes" id="UP000000495"/>
    </source>
</evidence>
<dbReference type="HOGENOM" id="CLU_000604_1_22_0"/>
<keyword evidence="6" id="KW-0378">Hydrolase</keyword>
<dbReference type="AlphaFoldDB" id="F8L262"/>
<dbReference type="Proteomes" id="UP000000495">
    <property type="component" value="Chromosome"/>
</dbReference>
<evidence type="ECO:0000256" key="3">
    <source>
        <dbReference type="ARBA" id="ARBA00022840"/>
    </source>
</evidence>
<dbReference type="InterPro" id="IPR027417">
    <property type="entry name" value="P-loop_NTPase"/>
</dbReference>
<dbReference type="InterPro" id="IPR003593">
    <property type="entry name" value="AAA+_ATPase"/>
</dbReference>
<dbReference type="eggNOG" id="COG1136">
    <property type="taxonomic scope" value="Bacteria"/>
</dbReference>
<dbReference type="EMBL" id="FR872580">
    <property type="protein sequence ID" value="CCB87392.1"/>
    <property type="molecule type" value="Genomic_DNA"/>
</dbReference>
<dbReference type="EC" id="3.6.3.-" evidence="6"/>
<dbReference type="GO" id="GO:0098796">
    <property type="term" value="C:membrane protein complex"/>
    <property type="evidence" value="ECO:0007669"/>
    <property type="project" value="UniProtKB-ARBA"/>
</dbReference>
<gene>
    <name evidence="6" type="primary">yvrO</name>
    <name evidence="6" type="ordered locus">PUV_24420</name>
</gene>